<keyword evidence="2" id="KW-0378">Hydrolase</keyword>
<dbReference type="EMBL" id="JAKOAV010000012">
    <property type="protein sequence ID" value="MDF9408277.1"/>
    <property type="molecule type" value="Genomic_DNA"/>
</dbReference>
<reference evidence="4" key="1">
    <citation type="submission" date="2022-02" db="EMBL/GenBank/DDBJ databases">
        <authorList>
            <person name="Leng L."/>
        </authorList>
    </citation>
    <scope>NUCLEOTIDE SEQUENCE</scope>
    <source>
        <strain evidence="4">JI</strain>
    </source>
</reference>
<accession>A0A9X4JVZ0</accession>
<dbReference type="Pfam" id="PF08797">
    <property type="entry name" value="HIRAN"/>
    <property type="match status" value="1"/>
</dbReference>
<keyword evidence="5" id="KW-1185">Reference proteome</keyword>
<dbReference type="GO" id="GO:0003676">
    <property type="term" value="F:nucleic acid binding"/>
    <property type="evidence" value="ECO:0007669"/>
    <property type="project" value="InterPro"/>
</dbReference>
<evidence type="ECO:0000256" key="2">
    <source>
        <dbReference type="ARBA" id="ARBA00022801"/>
    </source>
</evidence>
<dbReference type="InterPro" id="IPR014905">
    <property type="entry name" value="HIRAN"/>
</dbReference>
<dbReference type="GO" id="GO:0008270">
    <property type="term" value="F:zinc ion binding"/>
    <property type="evidence" value="ECO:0007669"/>
    <property type="project" value="InterPro"/>
</dbReference>
<keyword evidence="1" id="KW-0479">Metal-binding</keyword>
<comment type="caution">
    <text evidence="4">The sequence shown here is derived from an EMBL/GenBank/DDBJ whole genome shotgun (WGS) entry which is preliminary data.</text>
</comment>
<dbReference type="GO" id="GO:0016818">
    <property type="term" value="F:hydrolase activity, acting on acid anhydrides, in phosphorus-containing anhydrides"/>
    <property type="evidence" value="ECO:0007669"/>
    <property type="project" value="InterPro"/>
</dbReference>
<dbReference type="Proteomes" id="UP001154312">
    <property type="component" value="Unassembled WGS sequence"/>
</dbReference>
<name>A0A9X4JVZ0_9FIRM</name>
<dbReference type="Gene3D" id="3.30.70.2330">
    <property type="match status" value="1"/>
</dbReference>
<proteinExistence type="predicted"/>
<organism evidence="4 5">
    <name type="scientific">Pelotomaculum isophthalicicum JI</name>
    <dbReference type="NCBI Taxonomy" id="947010"/>
    <lineage>
        <taxon>Bacteria</taxon>
        <taxon>Bacillati</taxon>
        <taxon>Bacillota</taxon>
        <taxon>Clostridia</taxon>
        <taxon>Eubacteriales</taxon>
        <taxon>Desulfotomaculaceae</taxon>
        <taxon>Pelotomaculum</taxon>
    </lineage>
</organism>
<evidence type="ECO:0000313" key="5">
    <source>
        <dbReference type="Proteomes" id="UP001154312"/>
    </source>
</evidence>
<sequence>MGNAEAGAFYSKVAGVTYGLRQTALLRLKRYNLDSIAVNLVRENNPEDGNAVAVLVTVAGRRPFKVGYLPRSIAATWSYLVAAGRVEARLERVTGGNGKALGAVIRLVLAAA</sequence>
<evidence type="ECO:0000256" key="1">
    <source>
        <dbReference type="ARBA" id="ARBA00022723"/>
    </source>
</evidence>
<evidence type="ECO:0000259" key="3">
    <source>
        <dbReference type="Pfam" id="PF08797"/>
    </source>
</evidence>
<feature type="domain" description="HIRAN" evidence="3">
    <location>
        <begin position="7"/>
        <end position="98"/>
    </location>
</feature>
<dbReference type="RefSeq" id="WP_277443647.1">
    <property type="nucleotide sequence ID" value="NZ_JAKOAV010000012.1"/>
</dbReference>
<evidence type="ECO:0000313" key="4">
    <source>
        <dbReference type="EMBL" id="MDF9408277.1"/>
    </source>
</evidence>
<dbReference type="AlphaFoldDB" id="A0A9X4JVZ0"/>
<protein>
    <submittedName>
        <fullName evidence="4">HIRAN domain-containing protein</fullName>
    </submittedName>
</protein>
<gene>
    <name evidence="4" type="ORF">L7E55_07875</name>
</gene>